<feature type="compositionally biased region" description="Low complexity" evidence="1">
    <location>
        <begin position="75"/>
        <end position="88"/>
    </location>
</feature>
<name>A0A5P1EE37_ASPOF</name>
<feature type="region of interest" description="Disordered" evidence="1">
    <location>
        <begin position="75"/>
        <end position="141"/>
    </location>
</feature>
<dbReference type="Gramene" id="ONK64165">
    <property type="protein sequence ID" value="ONK64165"/>
    <property type="gene ID" value="A4U43_C07F22770"/>
</dbReference>
<keyword evidence="3" id="KW-1185">Reference proteome</keyword>
<gene>
    <name evidence="2" type="ORF">A4U43_C07F22770</name>
</gene>
<feature type="region of interest" description="Disordered" evidence="1">
    <location>
        <begin position="25"/>
        <end position="47"/>
    </location>
</feature>
<sequence length="171" mass="18548">MGTERVIIRLTLSSPVPLKIFVLDAPKSPEPSSSAPPSASQSPDSPSPYFIDAISGAVSAPLVSVSIFLVPPYRLTSSQSTSSSSRLGSSREQKLTENPKRQAYDRRQGRWSAQCDSVKDGVEESGRDRSRYGGRSRLENAESCRDDLSWTRLGGFRLVRVQGQGRCVAGS</sequence>
<accession>A0A5P1EE37</accession>
<dbReference type="EMBL" id="CM007387">
    <property type="protein sequence ID" value="ONK64165.1"/>
    <property type="molecule type" value="Genomic_DNA"/>
</dbReference>
<reference evidence="3" key="1">
    <citation type="journal article" date="2017" name="Nat. Commun.">
        <title>The asparagus genome sheds light on the origin and evolution of a young Y chromosome.</title>
        <authorList>
            <person name="Harkess A."/>
            <person name="Zhou J."/>
            <person name="Xu C."/>
            <person name="Bowers J.E."/>
            <person name="Van der Hulst R."/>
            <person name="Ayyampalayam S."/>
            <person name="Mercati F."/>
            <person name="Riccardi P."/>
            <person name="McKain M.R."/>
            <person name="Kakrana A."/>
            <person name="Tang H."/>
            <person name="Ray J."/>
            <person name="Groenendijk J."/>
            <person name="Arikit S."/>
            <person name="Mathioni S.M."/>
            <person name="Nakano M."/>
            <person name="Shan H."/>
            <person name="Telgmann-Rauber A."/>
            <person name="Kanno A."/>
            <person name="Yue Z."/>
            <person name="Chen H."/>
            <person name="Li W."/>
            <person name="Chen Y."/>
            <person name="Xu X."/>
            <person name="Zhang Y."/>
            <person name="Luo S."/>
            <person name="Chen H."/>
            <person name="Gao J."/>
            <person name="Mao Z."/>
            <person name="Pires J.C."/>
            <person name="Luo M."/>
            <person name="Kudrna D."/>
            <person name="Wing R.A."/>
            <person name="Meyers B.C."/>
            <person name="Yi K."/>
            <person name="Kong H."/>
            <person name="Lavrijsen P."/>
            <person name="Sunseri F."/>
            <person name="Falavigna A."/>
            <person name="Ye Y."/>
            <person name="Leebens-Mack J.H."/>
            <person name="Chen G."/>
        </authorList>
    </citation>
    <scope>NUCLEOTIDE SEQUENCE [LARGE SCALE GENOMIC DNA]</scope>
    <source>
        <strain evidence="3">cv. DH0086</strain>
    </source>
</reference>
<evidence type="ECO:0000256" key="1">
    <source>
        <dbReference type="SAM" id="MobiDB-lite"/>
    </source>
</evidence>
<organism evidence="2 3">
    <name type="scientific">Asparagus officinalis</name>
    <name type="common">Garden asparagus</name>
    <dbReference type="NCBI Taxonomy" id="4686"/>
    <lineage>
        <taxon>Eukaryota</taxon>
        <taxon>Viridiplantae</taxon>
        <taxon>Streptophyta</taxon>
        <taxon>Embryophyta</taxon>
        <taxon>Tracheophyta</taxon>
        <taxon>Spermatophyta</taxon>
        <taxon>Magnoliopsida</taxon>
        <taxon>Liliopsida</taxon>
        <taxon>Asparagales</taxon>
        <taxon>Asparagaceae</taxon>
        <taxon>Asparagoideae</taxon>
        <taxon>Asparagus</taxon>
    </lineage>
</organism>
<feature type="compositionally biased region" description="Low complexity" evidence="1">
    <location>
        <begin position="30"/>
        <end position="47"/>
    </location>
</feature>
<feature type="compositionally biased region" description="Basic and acidic residues" evidence="1">
    <location>
        <begin position="89"/>
        <end position="108"/>
    </location>
</feature>
<dbReference type="AlphaFoldDB" id="A0A5P1EE37"/>
<evidence type="ECO:0000313" key="2">
    <source>
        <dbReference type="EMBL" id="ONK64165.1"/>
    </source>
</evidence>
<dbReference type="Proteomes" id="UP000243459">
    <property type="component" value="Chromosome 7"/>
</dbReference>
<feature type="compositionally biased region" description="Basic and acidic residues" evidence="1">
    <location>
        <begin position="117"/>
        <end position="141"/>
    </location>
</feature>
<proteinExistence type="predicted"/>
<evidence type="ECO:0000313" key="3">
    <source>
        <dbReference type="Proteomes" id="UP000243459"/>
    </source>
</evidence>
<protein>
    <submittedName>
        <fullName evidence="2">Uncharacterized protein</fullName>
    </submittedName>
</protein>